<dbReference type="GO" id="GO:0000105">
    <property type="term" value="P:L-histidine biosynthetic process"/>
    <property type="evidence" value="ECO:0007669"/>
    <property type="project" value="TreeGrafter"/>
</dbReference>
<comment type="similarity">
    <text evidence="2">Belongs to the inositol monophosphatase superfamily.</text>
</comment>
<keyword evidence="4" id="KW-0378">Hydrolase</keyword>
<proteinExistence type="inferred from homology"/>
<dbReference type="AlphaFoldDB" id="A0A7Y3RJW8"/>
<evidence type="ECO:0000256" key="3">
    <source>
        <dbReference type="ARBA" id="ARBA00022723"/>
    </source>
</evidence>
<evidence type="ECO:0000313" key="8">
    <source>
        <dbReference type="Proteomes" id="UP000536835"/>
    </source>
</evidence>
<dbReference type="Proteomes" id="UP000536835">
    <property type="component" value="Unassembled WGS sequence"/>
</dbReference>
<feature type="binding site" evidence="6">
    <location>
        <position position="70"/>
    </location>
    <ligand>
        <name>Mg(2+)</name>
        <dbReference type="ChEBI" id="CHEBI:18420"/>
        <label>1</label>
        <note>catalytic</note>
    </ligand>
</feature>
<dbReference type="PANTHER" id="PTHR43200:SF6">
    <property type="entry name" value="3'(2'),5'-BISPHOSPHATE NUCLEOTIDASE"/>
    <property type="match status" value="1"/>
</dbReference>
<name>A0A7Y3RJW8_9PROT</name>
<dbReference type="PANTHER" id="PTHR43200">
    <property type="entry name" value="PHOSPHATASE"/>
    <property type="match status" value="1"/>
</dbReference>
<comment type="cofactor">
    <cofactor evidence="1 6">
        <name>Mg(2+)</name>
        <dbReference type="ChEBI" id="CHEBI:18420"/>
    </cofactor>
</comment>
<dbReference type="Gene3D" id="3.30.540.10">
    <property type="entry name" value="Fructose-1,6-Bisphosphatase, subunit A, domain 1"/>
    <property type="match status" value="1"/>
</dbReference>
<dbReference type="InterPro" id="IPR000760">
    <property type="entry name" value="Inositol_monophosphatase-like"/>
</dbReference>
<dbReference type="Gene3D" id="3.40.190.80">
    <property type="match status" value="1"/>
</dbReference>
<feature type="binding site" evidence="6">
    <location>
        <position position="89"/>
    </location>
    <ligand>
        <name>Mg(2+)</name>
        <dbReference type="ChEBI" id="CHEBI:18420"/>
        <label>1</label>
        <note>catalytic</note>
    </ligand>
</feature>
<evidence type="ECO:0000256" key="2">
    <source>
        <dbReference type="ARBA" id="ARBA00009759"/>
    </source>
</evidence>
<dbReference type="SUPFAM" id="SSF56655">
    <property type="entry name" value="Carbohydrate phosphatase"/>
    <property type="match status" value="1"/>
</dbReference>
<dbReference type="GO" id="GO:0046872">
    <property type="term" value="F:metal ion binding"/>
    <property type="evidence" value="ECO:0007669"/>
    <property type="project" value="UniProtKB-KW"/>
</dbReference>
<evidence type="ECO:0000256" key="4">
    <source>
        <dbReference type="ARBA" id="ARBA00022801"/>
    </source>
</evidence>
<feature type="binding site" evidence="6">
    <location>
        <position position="86"/>
    </location>
    <ligand>
        <name>Mg(2+)</name>
        <dbReference type="ChEBI" id="CHEBI:18420"/>
        <label>1</label>
        <note>catalytic</note>
    </ligand>
</feature>
<comment type="caution">
    <text evidence="7">The sequence shown here is derived from an EMBL/GenBank/DDBJ whole genome shotgun (WGS) entry which is preliminary data.</text>
</comment>
<accession>A0A7Y3RJW8</accession>
<sequence length="268" mass="28735">MLDKDTLLAFAEDLAKTASIATLQHFRAGTSIDNKAEGGFDPVTEGDRQAETLLRQKIHAKFPGHGIKGEEFPEKEGTEPYRWVIDPIDGTRAFICGVPTWCTLIALEHEGRPIMGIIDQPCLKERWVGLTLPGEEPTLSVQGFLAGRTSGLEDLSAARLMVTDVREGEYFSADEAAAVAKLGSKVRLLRQGLDSYGFGLVAGGQMDLVVEAGLKWHDIAAVIPVIEAADGTVTDWQGAPLTDKGGDIHVIVAATKALADQVSEVLTS</sequence>
<keyword evidence="5 6" id="KW-0460">Magnesium</keyword>
<evidence type="ECO:0000313" key="7">
    <source>
        <dbReference type="EMBL" id="NNU15437.1"/>
    </source>
</evidence>
<gene>
    <name evidence="7" type="ORF">HK107_03735</name>
</gene>
<evidence type="ECO:0000256" key="5">
    <source>
        <dbReference type="ARBA" id="ARBA00022842"/>
    </source>
</evidence>
<organism evidence="7 8">
    <name type="scientific">Parvularcula mediterranea</name>
    <dbReference type="NCBI Taxonomy" id="2732508"/>
    <lineage>
        <taxon>Bacteria</taxon>
        <taxon>Pseudomonadati</taxon>
        <taxon>Pseudomonadota</taxon>
        <taxon>Alphaproteobacteria</taxon>
        <taxon>Parvularculales</taxon>
        <taxon>Parvularculaceae</taxon>
        <taxon>Parvularcula</taxon>
    </lineage>
</organism>
<dbReference type="GO" id="GO:0016791">
    <property type="term" value="F:phosphatase activity"/>
    <property type="evidence" value="ECO:0007669"/>
    <property type="project" value="UniProtKB-ARBA"/>
</dbReference>
<dbReference type="EMBL" id="JABFCX010000002">
    <property type="protein sequence ID" value="NNU15437.1"/>
    <property type="molecule type" value="Genomic_DNA"/>
</dbReference>
<evidence type="ECO:0000256" key="1">
    <source>
        <dbReference type="ARBA" id="ARBA00001946"/>
    </source>
</evidence>
<evidence type="ECO:0000256" key="6">
    <source>
        <dbReference type="PIRSR" id="PIRSR600760-2"/>
    </source>
</evidence>
<feature type="binding site" evidence="6">
    <location>
        <position position="88"/>
    </location>
    <ligand>
        <name>Mg(2+)</name>
        <dbReference type="ChEBI" id="CHEBI:18420"/>
        <label>1</label>
        <note>catalytic</note>
    </ligand>
</feature>
<dbReference type="PRINTS" id="PR00377">
    <property type="entry name" value="IMPHPHTASES"/>
</dbReference>
<keyword evidence="8" id="KW-1185">Reference proteome</keyword>
<protein>
    <submittedName>
        <fullName evidence="7">Inositol monophosphatase family protein</fullName>
    </submittedName>
</protein>
<feature type="binding site" evidence="6">
    <location>
        <position position="218"/>
    </location>
    <ligand>
        <name>Mg(2+)</name>
        <dbReference type="ChEBI" id="CHEBI:18420"/>
        <label>1</label>
        <note>catalytic</note>
    </ligand>
</feature>
<dbReference type="CDD" id="cd01641">
    <property type="entry name" value="Bacterial_IMPase_like_1"/>
    <property type="match status" value="1"/>
</dbReference>
<dbReference type="InterPro" id="IPR051090">
    <property type="entry name" value="Inositol_monoP_superfamily"/>
</dbReference>
<keyword evidence="3 6" id="KW-0479">Metal-binding</keyword>
<dbReference type="RefSeq" id="WP_173196911.1">
    <property type="nucleotide sequence ID" value="NZ_JABFCX010000002.1"/>
</dbReference>
<reference evidence="7 8" key="1">
    <citation type="submission" date="2020-05" db="EMBL/GenBank/DDBJ databases">
        <title>Parvularcula mediterraneae sp. nov., isolated from polypropylene straw from shallow seawater of the seashore of Laganas in Zakynthos island, Greece.</title>
        <authorList>
            <person name="Szabo I."/>
            <person name="Al-Omari J."/>
            <person name="Rado J."/>
            <person name="Szerdahelyi G.S."/>
        </authorList>
    </citation>
    <scope>NUCLEOTIDE SEQUENCE [LARGE SCALE GENOMIC DNA]</scope>
    <source>
        <strain evidence="7 8">ZS-1/3</strain>
    </source>
</reference>
<dbReference type="Pfam" id="PF00459">
    <property type="entry name" value="Inositol_P"/>
    <property type="match status" value="1"/>
</dbReference>